<evidence type="ECO:0000256" key="6">
    <source>
        <dbReference type="SAM" id="MobiDB-lite"/>
    </source>
</evidence>
<dbReference type="SUPFAM" id="SSF54862">
    <property type="entry name" value="4Fe-4S ferredoxins"/>
    <property type="match status" value="1"/>
</dbReference>
<dbReference type="CDD" id="cd07034">
    <property type="entry name" value="TPP_PYR_PFOR_IOR-alpha_like"/>
    <property type="match status" value="1"/>
</dbReference>
<dbReference type="PANTHER" id="PTHR32154:SF0">
    <property type="entry name" value="PYRUVATE-FLAVODOXIN OXIDOREDUCTASE-RELATED"/>
    <property type="match status" value="1"/>
</dbReference>
<dbReference type="GO" id="GO:0006979">
    <property type="term" value="P:response to oxidative stress"/>
    <property type="evidence" value="ECO:0007669"/>
    <property type="project" value="TreeGrafter"/>
</dbReference>
<dbReference type="Pfam" id="PF17147">
    <property type="entry name" value="PFOR_II"/>
    <property type="match status" value="1"/>
</dbReference>
<keyword evidence="9" id="KW-1185">Reference proteome</keyword>
<dbReference type="PROSITE" id="PS00198">
    <property type="entry name" value="4FE4S_FER_1"/>
    <property type="match status" value="1"/>
</dbReference>
<dbReference type="SUPFAM" id="SSF52518">
    <property type="entry name" value="Thiamin diphosphate-binding fold (THDP-binding)"/>
    <property type="match status" value="2"/>
</dbReference>
<dbReference type="SUPFAM" id="SSF52922">
    <property type="entry name" value="TK C-terminal domain-like"/>
    <property type="match status" value="1"/>
</dbReference>
<evidence type="ECO:0000256" key="4">
    <source>
        <dbReference type="ARBA" id="ARBA00023014"/>
    </source>
</evidence>
<dbReference type="InterPro" id="IPR050722">
    <property type="entry name" value="Pyruvate:ferred/Flavod_OxRd"/>
</dbReference>
<evidence type="ECO:0000256" key="2">
    <source>
        <dbReference type="ARBA" id="ARBA00023002"/>
    </source>
</evidence>
<dbReference type="GO" id="GO:0046872">
    <property type="term" value="F:metal ion binding"/>
    <property type="evidence" value="ECO:0007669"/>
    <property type="project" value="UniProtKB-KW"/>
</dbReference>
<dbReference type="InterPro" id="IPR002880">
    <property type="entry name" value="Pyrv_Fd/Flavodoxin_OxRdtase_N"/>
</dbReference>
<dbReference type="Gene3D" id="3.40.50.970">
    <property type="match status" value="2"/>
</dbReference>
<reference evidence="9" key="1">
    <citation type="submission" date="2016-11" db="EMBL/GenBank/DDBJ databases">
        <authorList>
            <person name="Varghese N."/>
            <person name="Submissions S."/>
        </authorList>
    </citation>
    <scope>NUCLEOTIDE SEQUENCE [LARGE SCALE GENOMIC DNA]</scope>
    <source>
        <strain evidence="9">DSM 9756</strain>
    </source>
</reference>
<evidence type="ECO:0000259" key="7">
    <source>
        <dbReference type="PROSITE" id="PS51379"/>
    </source>
</evidence>
<dbReference type="Gene3D" id="3.40.50.920">
    <property type="match status" value="1"/>
</dbReference>
<proteinExistence type="predicted"/>
<feature type="coiled-coil region" evidence="5">
    <location>
        <begin position="980"/>
        <end position="1044"/>
    </location>
</feature>
<dbReference type="Proteomes" id="UP000184076">
    <property type="component" value="Unassembled WGS sequence"/>
</dbReference>
<dbReference type="STRING" id="1121391.SAMN02745206_00127"/>
<dbReference type="InterPro" id="IPR017900">
    <property type="entry name" value="4Fe4S_Fe_S_CS"/>
</dbReference>
<organism evidence="8 9">
    <name type="scientific">Desulfacinum infernum DSM 9756</name>
    <dbReference type="NCBI Taxonomy" id="1121391"/>
    <lineage>
        <taxon>Bacteria</taxon>
        <taxon>Pseudomonadati</taxon>
        <taxon>Thermodesulfobacteriota</taxon>
        <taxon>Syntrophobacteria</taxon>
        <taxon>Syntrophobacterales</taxon>
        <taxon>Syntrophobacteraceae</taxon>
        <taxon>Desulfacinum</taxon>
    </lineage>
</organism>
<gene>
    <name evidence="8" type="ORF">SAMN02745206_00127</name>
</gene>
<evidence type="ECO:0000256" key="5">
    <source>
        <dbReference type="SAM" id="Coils"/>
    </source>
</evidence>
<keyword evidence="4" id="KW-0411">Iron-sulfur</keyword>
<dbReference type="InterPro" id="IPR002869">
    <property type="entry name" value="Pyrv_flavodox_OxRed_cen"/>
</dbReference>
<keyword evidence="8" id="KW-0670">Pyruvate</keyword>
<dbReference type="PROSITE" id="PS51379">
    <property type="entry name" value="4FE4S_FER_2"/>
    <property type="match status" value="2"/>
</dbReference>
<dbReference type="Gene3D" id="3.30.70.20">
    <property type="match status" value="1"/>
</dbReference>
<evidence type="ECO:0000313" key="9">
    <source>
        <dbReference type="Proteomes" id="UP000184076"/>
    </source>
</evidence>
<dbReference type="InterPro" id="IPR029061">
    <property type="entry name" value="THDP-binding"/>
</dbReference>
<dbReference type="InterPro" id="IPR009014">
    <property type="entry name" value="Transketo_C/PFOR_II"/>
</dbReference>
<dbReference type="InterPro" id="IPR017896">
    <property type="entry name" value="4Fe4S_Fe-S-bd"/>
</dbReference>
<accession>A0A1M4SLB2</accession>
<keyword evidence="1" id="KW-0479">Metal-binding</keyword>
<dbReference type="InterPro" id="IPR033412">
    <property type="entry name" value="PFOR_II"/>
</dbReference>
<name>A0A1M4SLB2_9BACT</name>
<dbReference type="GO" id="GO:0016491">
    <property type="term" value="F:oxidoreductase activity"/>
    <property type="evidence" value="ECO:0007669"/>
    <property type="project" value="UniProtKB-KW"/>
</dbReference>
<protein>
    <submittedName>
        <fullName evidence="8">Pyruvate:ferredoxin oxidoreductase</fullName>
    </submittedName>
</protein>
<dbReference type="Gene3D" id="3.40.920.10">
    <property type="entry name" value="Pyruvate-ferredoxin oxidoreductase, PFOR, domain III"/>
    <property type="match status" value="1"/>
</dbReference>
<dbReference type="GO" id="GO:0051536">
    <property type="term" value="F:iron-sulfur cluster binding"/>
    <property type="evidence" value="ECO:0007669"/>
    <property type="project" value="UniProtKB-KW"/>
</dbReference>
<feature type="region of interest" description="Disordered" evidence="6">
    <location>
        <begin position="1955"/>
        <end position="1981"/>
    </location>
</feature>
<keyword evidence="3" id="KW-0408">Iron</keyword>
<feature type="domain" description="4Fe-4S ferredoxin-type" evidence="7">
    <location>
        <begin position="187"/>
        <end position="216"/>
    </location>
</feature>
<feature type="compositionally biased region" description="Polar residues" evidence="6">
    <location>
        <begin position="1968"/>
        <end position="1977"/>
    </location>
</feature>
<keyword evidence="5" id="KW-0175">Coiled coil</keyword>
<feature type="domain" description="4Fe-4S ferredoxin-type" evidence="7">
    <location>
        <begin position="218"/>
        <end position="250"/>
    </location>
</feature>
<evidence type="ECO:0000256" key="3">
    <source>
        <dbReference type="ARBA" id="ARBA00023004"/>
    </source>
</evidence>
<evidence type="ECO:0000256" key="1">
    <source>
        <dbReference type="ARBA" id="ARBA00022723"/>
    </source>
</evidence>
<keyword evidence="2" id="KW-0560">Oxidoreductase</keyword>
<evidence type="ECO:0000313" key="8">
    <source>
        <dbReference type="EMBL" id="SHE32938.1"/>
    </source>
</evidence>
<dbReference type="PANTHER" id="PTHR32154">
    <property type="entry name" value="PYRUVATE-FLAVODOXIN OXIDOREDUCTASE-RELATED"/>
    <property type="match status" value="1"/>
</dbReference>
<sequence>MTGPMRTWIGRLLEACSEELAHGEERTPWRLLRKESPRGFFLSTPSGRFRVVHVEPLSAGLWAGLLGARYGEAVRAGTSDAAVRQVVERHGDEGRYRVLLVQAGEGGRRWLPLAVLLEDAQGDHHLLETALENFQRLGPILLGGFQILAARPVDFARFDAHGDFLVPGGHNIVERHSTEKRPRHLSRRVHFDAQRCTHCLQCATLCSEMKVHVGAEGPRLLGPSEDYCTDCGLCRMRCPYLVSVPKETEEGSASFRRLLLERGSGIHLYGLEAERFRNWLHGLEAEAPGDVPIRCTTVFSRESDSDLFPVLCQTHLQIVPGEAAPDPVVSRGMVVTELDDGEGPRLILRSRAVAGILCAGESGRVERDLLQTAMTLGMEVRAAASPLVTEGGEEEGGGGLHPEKRLHLPSNDVVHRLIRSGLWDDRPMERLWEAGEVDVILAPSYDDVPAELTGAVVRETGRDALIMAPHLPQRLPVTHSPLLNALSEALREIFPKHPELLEVETRWARRLLSDVRRHSTLIHARYRPLAFAGGHSACPSCAEVQVLAIPVTMAMAMSLARGEVPQVAFTCETGCMSETLNKMNEVAQKVPGGRTVFGGGFAFGEAMASVWDRAVRMGLLRKGRRYVVSQGGDGGAVIGLPAWLNALRQQARLIRSRHANTLHFITVTDTQVYSNTGGESSATSMLGMGTLTTPIGKFLLGNQRIQWNLINLAAEFPGVLVGMGHSAGRTANQEFWHTADRLGMSAIRWDVTPCPETGKFFGEDPDDLARVMAQAGMMPEVVFYGRYRKRVAPLHPEDEDKPYERWRRTPRPILDWISRDPRYKALLRKNPLTGEPEPRNITAHFLILQLETYRDQLNWEIDLETHLVRQAEGWVDAFLQELRREWENARGHPAGFPYAFLFNERGEWKPEFAETLHRDLVLRVLGWDDLRRYVEKRDAAWDESERRWRAVVQALEQLESYGQELKGDLEGTEIPVDSAAAEAREALAALRTAFERLRDAARRELEKDRLGRELFGAAKEGSRRDVAEERKAFLRRTLDRLLEERAVAVFHEFQQHRLSQQLKKDFLESGGIVRAAHRTASSPEREALRRKVASFGPFSIAVASLAGDRGIAINRVFAQFLTAKGAWAGMAWQFGSSKRGTPVLSATFVDSRPLDRKDAMFAFPCAVLVNTNFEEMKRDPDLFFGQLRFAGTLIFNHTAPPEELWRELMGFYPEEVRQVVTTVREEAARNGGWPRERLERAVREALEALSGDVAGRDSSGRSFLDTCLAMVSCRVLCVDMDGIMERVSGRSGLVSNLVAVGPIFKVLEDAGLPVDWERDRKGLIQGFPDAVLKNPRLLAHYEAAMERARLEYREFPSPVPHVPSPETLAETGSEGKAVGCEADPGDSLMIMGGTLAGIVLSQIALPEHPLFYVGFPITPAGNPFYAMAEAFANGHPYIVVDENNPSEKVAAEKLLGVARTGCFLPVTFTASQGWRLFTEIIPQFVGARLEGIFVLTKRALAAPNLNIEESHTDFMSFRDDGGIMLAPKSVQEYVPSLYLARLLTHFAKLPVILSIGGITDTHKIGLVRVPSDLQVRRWLRDTLRGFDFLEHRIVDSRGRRVVHGPSCTAATYQETQSELEKAHGVVRYVWPHAVRAVEELTGVRLDPLEVRVAGGPGREASLRGGAADTLFFLQGSLFPNAVEALQQLEEEGWRGLGCVSVRLMNPFPEKEIQALASRASRVVVLDRSNSFGSVPPLASRIFNAVARMENGSSKRPLLRSLVGGLGGREITVEEMRAILLSSHLLLSRAEPWEAELLDQWTESDSLLRDMVEELTSLELRNIRRHTRMPERLRRELASVPESEPLRRELLEKIRAKDTVGLLAHYGQVEFIAPREVLGETELRRELVLYLERRLALEASRRGFRDWRRALLLALYGTAEDLEAAGRLIPKAGEPPCSPGLLGRLGLAEFAADLPEPDSAAEARRPSLQGDTDSTRTGPSLDVCALPSGAEGEGAQGETVLFDEREAARIETLIRNLVREGEDRPLLFNPEDYDRAIVEALEKDSSSQLFGLLNQAHVNSEGPGGRATRGRGEIVQAHLWTYRDVIDRTVQREVLGRTYAPELLHVFEGEGLERLKVLVEELNKTEGVEDLREAVEAFLRERVLSRLPKTPEFYLEYFRTWVWPALAKADGHLG</sequence>
<dbReference type="EMBL" id="FQVB01000003">
    <property type="protein sequence ID" value="SHE32938.1"/>
    <property type="molecule type" value="Genomic_DNA"/>
</dbReference>
<dbReference type="Pfam" id="PF01855">
    <property type="entry name" value="POR_N"/>
    <property type="match status" value="1"/>
</dbReference>